<proteinExistence type="predicted"/>
<protein>
    <recommendedName>
        <fullName evidence="2">histidine kinase</fullName>
        <ecNumber evidence="2">2.7.13.3</ecNumber>
    </recommendedName>
</protein>
<dbReference type="SUPFAM" id="SSF47384">
    <property type="entry name" value="Homodimeric domain of signal transducing histidine kinase"/>
    <property type="match status" value="1"/>
</dbReference>
<dbReference type="InterPro" id="IPR004358">
    <property type="entry name" value="Sig_transdc_His_kin-like_C"/>
</dbReference>
<evidence type="ECO:0000256" key="2">
    <source>
        <dbReference type="ARBA" id="ARBA00012438"/>
    </source>
</evidence>
<feature type="domain" description="Histidine kinase" evidence="9">
    <location>
        <begin position="423"/>
        <end position="637"/>
    </location>
</feature>
<dbReference type="Pfam" id="PF10442">
    <property type="entry name" value="FIST_C"/>
    <property type="match status" value="1"/>
</dbReference>
<dbReference type="PRINTS" id="PR00344">
    <property type="entry name" value="BCTRLSENSOR"/>
</dbReference>
<sequence length="637" mass="71948">MKTLNAYFNDIENLEKFIKDNAIEDSSKLLIQVFTHENNSSFIKNITNFFSKNFPLSSLIGSTTDGEIKDGLVSTNTTVISFTIFEQITLKTEITNQFDNHFQVGKDIASKIIQEDTKVIISFIDGLLGNGEEYIKGIESIDKNIIVAGGLAGDNAKFENTYVFTKEKIYTKGFVAVSLSSKNLNVNTDYSFNWVPIGQKLKITKSDKNVVYTINDRTALETYAYYLGHDISKNLPYVGIEFPLIVERNGIQIARAVIAKNDDGSLVFAGNLNVGDEVSFGYGNCNEILDKTQFHIDKISSKPVESIFIYSCMARRRFMPDKIEHETLIYNDLAPTSGFFTYGEFFSEKDNKELLNQSMTVLALSESENINNKKLTVDIKKGASSTVQALSHLIYVSTKELQRKDEIMISQSRNAAMGEMLNIVAHQWRQPLSSISMIANNALADLELDSLDNNSLEQYLKNIQKKALDLSNIINDFKNYFKTSDKKEEILLKKLFDDTKDIINANLENNNIELIIQENDKDIIVTVYKRELMQVLLNLINNSKEAFTSQEKLKKAIIISVKESNQNIIISVCDNAGGINEKIIDEIFNPYFSTKNELNGTGLGLYMSKIIIEKYMQGTITAENRKYGACFNILLRK</sequence>
<dbReference type="EC" id="2.7.13.3" evidence="2"/>
<dbReference type="Pfam" id="PF08495">
    <property type="entry name" value="FIST"/>
    <property type="match status" value="1"/>
</dbReference>
<evidence type="ECO:0000256" key="5">
    <source>
        <dbReference type="ARBA" id="ARBA00022741"/>
    </source>
</evidence>
<evidence type="ECO:0000256" key="4">
    <source>
        <dbReference type="ARBA" id="ARBA00022679"/>
    </source>
</evidence>
<comment type="caution">
    <text evidence="10">The sequence shown here is derived from an EMBL/GenBank/DDBJ whole genome shotgun (WGS) entry which is preliminary data.</text>
</comment>
<dbReference type="Gene3D" id="3.30.565.10">
    <property type="entry name" value="Histidine kinase-like ATPase, C-terminal domain"/>
    <property type="match status" value="1"/>
</dbReference>
<dbReference type="AlphaFoldDB" id="A0A5R8Y010"/>
<name>A0A5R8Y010_9BACT</name>
<dbReference type="GO" id="GO:0000155">
    <property type="term" value="F:phosphorelay sensor kinase activity"/>
    <property type="evidence" value="ECO:0007669"/>
    <property type="project" value="InterPro"/>
</dbReference>
<keyword evidence="5" id="KW-0547">Nucleotide-binding</keyword>
<dbReference type="PANTHER" id="PTHR43065:SF10">
    <property type="entry name" value="PEROXIDE STRESS-ACTIVATED HISTIDINE KINASE MAK3"/>
    <property type="match status" value="1"/>
</dbReference>
<dbReference type="Proteomes" id="UP000308901">
    <property type="component" value="Unassembled WGS sequence"/>
</dbReference>
<organism evidence="10 11">
    <name type="scientific">Arcobacter arenosus</name>
    <dbReference type="NCBI Taxonomy" id="2576037"/>
    <lineage>
        <taxon>Bacteria</taxon>
        <taxon>Pseudomonadati</taxon>
        <taxon>Campylobacterota</taxon>
        <taxon>Epsilonproteobacteria</taxon>
        <taxon>Campylobacterales</taxon>
        <taxon>Arcobacteraceae</taxon>
        <taxon>Arcobacter</taxon>
    </lineage>
</organism>
<evidence type="ECO:0000256" key="1">
    <source>
        <dbReference type="ARBA" id="ARBA00000085"/>
    </source>
</evidence>
<dbReference type="Pfam" id="PF00512">
    <property type="entry name" value="HisKA"/>
    <property type="match status" value="1"/>
</dbReference>
<reference evidence="10 11" key="1">
    <citation type="submission" date="2019-05" db="EMBL/GenBank/DDBJ databases">
        <title>Arcobacter sp. nov., isolated from sea sediment.</title>
        <authorList>
            <person name="Kim W."/>
        </authorList>
    </citation>
    <scope>NUCLEOTIDE SEQUENCE [LARGE SCALE GENOMIC DNA]</scope>
    <source>
        <strain evidence="10 11">CAU 1517</strain>
    </source>
</reference>
<keyword evidence="6" id="KW-0418">Kinase</keyword>
<dbReference type="SMART" id="SM00897">
    <property type="entry name" value="FIST"/>
    <property type="match status" value="1"/>
</dbReference>
<keyword evidence="11" id="KW-1185">Reference proteome</keyword>
<dbReference type="InterPro" id="IPR036890">
    <property type="entry name" value="HATPase_C_sf"/>
</dbReference>
<dbReference type="RefSeq" id="WP_138152736.1">
    <property type="nucleotide sequence ID" value="NZ_VANU01000004.1"/>
</dbReference>
<dbReference type="InterPro" id="IPR005467">
    <property type="entry name" value="His_kinase_dom"/>
</dbReference>
<keyword evidence="7" id="KW-0067">ATP-binding</keyword>
<dbReference type="InterPro" id="IPR019494">
    <property type="entry name" value="FIST_C"/>
</dbReference>
<dbReference type="EMBL" id="VANU01000004">
    <property type="protein sequence ID" value="TLP37591.1"/>
    <property type="molecule type" value="Genomic_DNA"/>
</dbReference>
<evidence type="ECO:0000256" key="6">
    <source>
        <dbReference type="ARBA" id="ARBA00022777"/>
    </source>
</evidence>
<dbReference type="Pfam" id="PF02518">
    <property type="entry name" value="HATPase_c"/>
    <property type="match status" value="1"/>
</dbReference>
<dbReference type="SUPFAM" id="SSF55874">
    <property type="entry name" value="ATPase domain of HSP90 chaperone/DNA topoisomerase II/histidine kinase"/>
    <property type="match status" value="1"/>
</dbReference>
<dbReference type="CDD" id="cd00082">
    <property type="entry name" value="HisKA"/>
    <property type="match status" value="1"/>
</dbReference>
<dbReference type="PROSITE" id="PS50109">
    <property type="entry name" value="HIS_KIN"/>
    <property type="match status" value="1"/>
</dbReference>
<evidence type="ECO:0000256" key="7">
    <source>
        <dbReference type="ARBA" id="ARBA00022840"/>
    </source>
</evidence>
<evidence type="ECO:0000313" key="11">
    <source>
        <dbReference type="Proteomes" id="UP000308901"/>
    </source>
</evidence>
<dbReference type="SMART" id="SM01204">
    <property type="entry name" value="FIST_C"/>
    <property type="match status" value="1"/>
</dbReference>
<dbReference type="InterPro" id="IPR036097">
    <property type="entry name" value="HisK_dim/P_sf"/>
</dbReference>
<accession>A0A5R8Y010</accession>
<gene>
    <name evidence="10" type="ORF">FDK22_09720</name>
</gene>
<dbReference type="Gene3D" id="1.10.287.130">
    <property type="match status" value="1"/>
</dbReference>
<dbReference type="OrthoDB" id="343514at2"/>
<dbReference type="InterPro" id="IPR003594">
    <property type="entry name" value="HATPase_dom"/>
</dbReference>
<dbReference type="SMART" id="SM00388">
    <property type="entry name" value="HisKA"/>
    <property type="match status" value="1"/>
</dbReference>
<dbReference type="PANTHER" id="PTHR43065">
    <property type="entry name" value="SENSOR HISTIDINE KINASE"/>
    <property type="match status" value="1"/>
</dbReference>
<comment type="catalytic activity">
    <reaction evidence="1">
        <text>ATP + protein L-histidine = ADP + protein N-phospho-L-histidine.</text>
        <dbReference type="EC" id="2.7.13.3"/>
    </reaction>
</comment>
<evidence type="ECO:0000256" key="3">
    <source>
        <dbReference type="ARBA" id="ARBA00022553"/>
    </source>
</evidence>
<keyword evidence="4" id="KW-0808">Transferase</keyword>
<dbReference type="GO" id="GO:0005524">
    <property type="term" value="F:ATP binding"/>
    <property type="evidence" value="ECO:0007669"/>
    <property type="project" value="UniProtKB-KW"/>
</dbReference>
<keyword evidence="3" id="KW-0597">Phosphoprotein</keyword>
<dbReference type="SMART" id="SM00387">
    <property type="entry name" value="HATPase_c"/>
    <property type="match status" value="1"/>
</dbReference>
<evidence type="ECO:0000313" key="10">
    <source>
        <dbReference type="EMBL" id="TLP37591.1"/>
    </source>
</evidence>
<evidence type="ECO:0000259" key="9">
    <source>
        <dbReference type="PROSITE" id="PS50109"/>
    </source>
</evidence>
<dbReference type="InterPro" id="IPR013702">
    <property type="entry name" value="FIST_domain_N"/>
</dbReference>
<dbReference type="InterPro" id="IPR003661">
    <property type="entry name" value="HisK_dim/P_dom"/>
</dbReference>
<evidence type="ECO:0000256" key="8">
    <source>
        <dbReference type="ARBA" id="ARBA00023012"/>
    </source>
</evidence>
<keyword evidence="8" id="KW-0902">Two-component regulatory system</keyword>